<keyword evidence="10 20" id="KW-0863">Zinc-finger</keyword>
<comment type="caution">
    <text evidence="25">The sequence shown here is derived from an EMBL/GenBank/DDBJ whole genome shotgun (WGS) entry which is preliminary data.</text>
</comment>
<comment type="catalytic activity">
    <reaction evidence="19 20">
        <text>DNA(n) + a 2'-deoxyribonucleoside 5'-triphosphate = DNA(n+1) + diphosphate</text>
        <dbReference type="Rhea" id="RHEA:22508"/>
        <dbReference type="Rhea" id="RHEA-COMP:17339"/>
        <dbReference type="Rhea" id="RHEA-COMP:17340"/>
        <dbReference type="ChEBI" id="CHEBI:33019"/>
        <dbReference type="ChEBI" id="CHEBI:61560"/>
        <dbReference type="ChEBI" id="CHEBI:173112"/>
        <dbReference type="EC" id="2.7.7.7"/>
    </reaction>
</comment>
<evidence type="ECO:0000256" key="3">
    <source>
        <dbReference type="ARBA" id="ARBA00005755"/>
    </source>
</evidence>
<keyword evidence="16 20" id="KW-0411">Iron-sulfur</keyword>
<evidence type="ECO:0000256" key="12">
    <source>
        <dbReference type="ARBA" id="ARBA00022833"/>
    </source>
</evidence>
<organism evidence="25 26">
    <name type="scientific">Cylindrotheca closterium</name>
    <dbReference type="NCBI Taxonomy" id="2856"/>
    <lineage>
        <taxon>Eukaryota</taxon>
        <taxon>Sar</taxon>
        <taxon>Stramenopiles</taxon>
        <taxon>Ochrophyta</taxon>
        <taxon>Bacillariophyta</taxon>
        <taxon>Bacillariophyceae</taxon>
        <taxon>Bacillariophycidae</taxon>
        <taxon>Bacillariales</taxon>
        <taxon>Bacillariaceae</taxon>
        <taxon>Cylindrotheca</taxon>
    </lineage>
</organism>
<evidence type="ECO:0000256" key="1">
    <source>
        <dbReference type="ARBA" id="ARBA00001966"/>
    </source>
</evidence>
<evidence type="ECO:0000259" key="22">
    <source>
        <dbReference type="Pfam" id="PF03104"/>
    </source>
</evidence>
<keyword evidence="8" id="KW-0540">Nuclease</keyword>
<dbReference type="GO" id="GO:0006287">
    <property type="term" value="P:base-excision repair, gap-filling"/>
    <property type="evidence" value="ECO:0007669"/>
    <property type="project" value="TreeGrafter"/>
</dbReference>
<dbReference type="EMBL" id="CAKOGP040000001">
    <property type="protein sequence ID" value="CAJ1908029.1"/>
    <property type="molecule type" value="Genomic_DNA"/>
</dbReference>
<evidence type="ECO:0000256" key="18">
    <source>
        <dbReference type="ARBA" id="ARBA00023242"/>
    </source>
</evidence>
<dbReference type="InterPro" id="IPR012337">
    <property type="entry name" value="RNaseH-like_sf"/>
</dbReference>
<keyword evidence="18 20" id="KW-0539">Nucleus</keyword>
<feature type="domain" description="DNA polymerase delta/zeta catalytic subunit N-terminal" evidence="24">
    <location>
        <begin position="144"/>
        <end position="223"/>
    </location>
</feature>
<keyword evidence="4 20" id="KW-0004">4Fe-4S</keyword>
<dbReference type="Proteomes" id="UP001295423">
    <property type="component" value="Unassembled WGS sequence"/>
</dbReference>
<evidence type="ECO:0000256" key="4">
    <source>
        <dbReference type="ARBA" id="ARBA00022485"/>
    </source>
</evidence>
<reference evidence="25" key="1">
    <citation type="submission" date="2023-08" db="EMBL/GenBank/DDBJ databases">
        <authorList>
            <person name="Audoor S."/>
            <person name="Bilcke G."/>
        </authorList>
    </citation>
    <scope>NUCLEOTIDE SEQUENCE</scope>
</reference>
<name>A0AAD2CAP7_9STRA</name>
<feature type="domain" description="DNA-directed DNA polymerase family B multifunctional" evidence="21">
    <location>
        <begin position="554"/>
        <end position="997"/>
    </location>
</feature>
<dbReference type="CDD" id="cd05777">
    <property type="entry name" value="DNA_polB_delta_exo"/>
    <property type="match status" value="1"/>
</dbReference>
<evidence type="ECO:0000256" key="20">
    <source>
        <dbReference type="RuleBase" id="RU000442"/>
    </source>
</evidence>
<comment type="similarity">
    <text evidence="3 20">Belongs to the DNA polymerase type-B family.</text>
</comment>
<dbReference type="Gene3D" id="1.10.287.690">
    <property type="entry name" value="Helix hairpin bin"/>
    <property type="match status" value="1"/>
</dbReference>
<dbReference type="PRINTS" id="PR00106">
    <property type="entry name" value="DNAPOLB"/>
</dbReference>
<dbReference type="Pfam" id="PF03104">
    <property type="entry name" value="DNA_pol_B_exo1"/>
    <property type="match status" value="1"/>
</dbReference>
<evidence type="ECO:0000256" key="2">
    <source>
        <dbReference type="ARBA" id="ARBA00004123"/>
    </source>
</evidence>
<dbReference type="PANTHER" id="PTHR10322:SF23">
    <property type="entry name" value="DNA POLYMERASE DELTA CATALYTIC SUBUNIT"/>
    <property type="match status" value="1"/>
</dbReference>
<dbReference type="SMART" id="SM00486">
    <property type="entry name" value="POLBc"/>
    <property type="match status" value="1"/>
</dbReference>
<keyword evidence="14 20" id="KW-0239">DNA-directed DNA polymerase</keyword>
<dbReference type="AlphaFoldDB" id="A0AAD2CAP7"/>
<dbReference type="NCBIfam" id="TIGR00592">
    <property type="entry name" value="pol2"/>
    <property type="match status" value="1"/>
</dbReference>
<dbReference type="GO" id="GO:0045004">
    <property type="term" value="P:DNA replication proofreading"/>
    <property type="evidence" value="ECO:0007669"/>
    <property type="project" value="TreeGrafter"/>
</dbReference>
<dbReference type="SUPFAM" id="SSF56672">
    <property type="entry name" value="DNA/RNA polymerases"/>
    <property type="match status" value="1"/>
</dbReference>
<dbReference type="InterPro" id="IPR036397">
    <property type="entry name" value="RNaseH_sf"/>
</dbReference>
<evidence type="ECO:0000259" key="24">
    <source>
        <dbReference type="Pfam" id="PF24055"/>
    </source>
</evidence>
<evidence type="ECO:0000256" key="14">
    <source>
        <dbReference type="ARBA" id="ARBA00022932"/>
    </source>
</evidence>
<evidence type="ECO:0000256" key="5">
    <source>
        <dbReference type="ARBA" id="ARBA00022679"/>
    </source>
</evidence>
<dbReference type="SUPFAM" id="SSF53098">
    <property type="entry name" value="Ribonuclease H-like"/>
    <property type="match status" value="1"/>
</dbReference>
<evidence type="ECO:0000256" key="8">
    <source>
        <dbReference type="ARBA" id="ARBA00022722"/>
    </source>
</evidence>
<keyword evidence="13" id="KW-0269">Exonuclease</keyword>
<dbReference type="FunFam" id="1.10.287.690:FF:000001">
    <property type="entry name" value="DNA polymerase"/>
    <property type="match status" value="1"/>
</dbReference>
<dbReference type="Pfam" id="PF24055">
    <property type="entry name" value="POL3_N"/>
    <property type="match status" value="1"/>
</dbReference>
<keyword evidence="9 20" id="KW-0479">Metal-binding</keyword>
<evidence type="ECO:0000313" key="26">
    <source>
        <dbReference type="Proteomes" id="UP001295423"/>
    </source>
</evidence>
<comment type="cofactor">
    <cofactor evidence="1 20">
        <name>[4Fe-4S] cluster</name>
        <dbReference type="ChEBI" id="CHEBI:49883"/>
    </cofactor>
</comment>
<gene>
    <name evidence="25" type="ORF">CYCCA115_LOCUS502</name>
</gene>
<keyword evidence="7 20" id="KW-0235">DNA replication</keyword>
<dbReference type="CDD" id="cd05533">
    <property type="entry name" value="POLBc_delta"/>
    <property type="match status" value="1"/>
</dbReference>
<dbReference type="Pfam" id="PF14260">
    <property type="entry name" value="zf-C4pol"/>
    <property type="match status" value="1"/>
</dbReference>
<evidence type="ECO:0000256" key="16">
    <source>
        <dbReference type="ARBA" id="ARBA00023014"/>
    </source>
</evidence>
<accession>A0AAD2CAP7</accession>
<keyword evidence="12 20" id="KW-0862">Zinc</keyword>
<dbReference type="InterPro" id="IPR056435">
    <property type="entry name" value="DPOD/Z_N"/>
</dbReference>
<keyword evidence="11" id="KW-0378">Hydrolase</keyword>
<dbReference type="Pfam" id="PF00136">
    <property type="entry name" value="DNA_pol_B"/>
    <property type="match status" value="1"/>
</dbReference>
<comment type="subcellular location">
    <subcellularLocation>
        <location evidence="2 20">Nucleus</location>
    </subcellularLocation>
</comment>
<dbReference type="GO" id="GO:0003677">
    <property type="term" value="F:DNA binding"/>
    <property type="evidence" value="ECO:0007669"/>
    <property type="project" value="UniProtKB-KW"/>
</dbReference>
<feature type="domain" description="DNA-directed DNA polymerase family B exonuclease" evidence="22">
    <location>
        <begin position="248"/>
        <end position="490"/>
    </location>
</feature>
<dbReference type="FunFam" id="1.10.132.60:FF:000001">
    <property type="entry name" value="DNA polymerase"/>
    <property type="match status" value="1"/>
</dbReference>
<dbReference type="GO" id="GO:0008296">
    <property type="term" value="F:3'-5'-DNA exonuclease activity"/>
    <property type="evidence" value="ECO:0007669"/>
    <property type="project" value="TreeGrafter"/>
</dbReference>
<keyword evidence="15 20" id="KW-0408">Iron</keyword>
<evidence type="ECO:0000256" key="19">
    <source>
        <dbReference type="ARBA" id="ARBA00049244"/>
    </source>
</evidence>
<keyword evidence="5 20" id="KW-0808">Transferase</keyword>
<dbReference type="PROSITE" id="PS00116">
    <property type="entry name" value="DNA_POLYMERASE_B"/>
    <property type="match status" value="1"/>
</dbReference>
<dbReference type="InterPro" id="IPR006133">
    <property type="entry name" value="DNA-dir_DNA_pol_B_exonuc"/>
</dbReference>
<dbReference type="FunFam" id="3.30.420.10:FF:000004">
    <property type="entry name" value="DNA polymerase"/>
    <property type="match status" value="1"/>
</dbReference>
<evidence type="ECO:0000256" key="11">
    <source>
        <dbReference type="ARBA" id="ARBA00022801"/>
    </source>
</evidence>
<dbReference type="Gene3D" id="1.10.132.60">
    <property type="entry name" value="DNA polymerase family B, C-terminal domain"/>
    <property type="match status" value="1"/>
</dbReference>
<dbReference type="GO" id="GO:0043625">
    <property type="term" value="C:delta DNA polymerase complex"/>
    <property type="evidence" value="ECO:0007669"/>
    <property type="project" value="TreeGrafter"/>
</dbReference>
<dbReference type="GO" id="GO:0008270">
    <property type="term" value="F:zinc ion binding"/>
    <property type="evidence" value="ECO:0007669"/>
    <property type="project" value="UniProtKB-KW"/>
</dbReference>
<dbReference type="GO" id="GO:0006297">
    <property type="term" value="P:nucleotide-excision repair, DNA gap filling"/>
    <property type="evidence" value="ECO:0007669"/>
    <property type="project" value="TreeGrafter"/>
</dbReference>
<keyword evidence="26" id="KW-1185">Reference proteome</keyword>
<dbReference type="Gene3D" id="3.30.420.10">
    <property type="entry name" value="Ribonuclease H-like superfamily/Ribonuclease H"/>
    <property type="match status" value="1"/>
</dbReference>
<evidence type="ECO:0000313" key="25">
    <source>
        <dbReference type="EMBL" id="CAJ1908029.1"/>
    </source>
</evidence>
<dbReference type="InterPro" id="IPR023211">
    <property type="entry name" value="DNA_pol_palm_dom_sf"/>
</dbReference>
<dbReference type="EC" id="2.7.7.7" evidence="20"/>
<dbReference type="InterPro" id="IPR042087">
    <property type="entry name" value="DNA_pol_B_thumb"/>
</dbReference>
<evidence type="ECO:0000256" key="13">
    <source>
        <dbReference type="ARBA" id="ARBA00022839"/>
    </source>
</evidence>
<evidence type="ECO:0000256" key="17">
    <source>
        <dbReference type="ARBA" id="ARBA00023125"/>
    </source>
</evidence>
<dbReference type="Gene3D" id="3.90.1600.10">
    <property type="entry name" value="Palm domain of DNA polymerase"/>
    <property type="match status" value="1"/>
</dbReference>
<proteinExistence type="inferred from homology"/>
<dbReference type="GO" id="GO:0051539">
    <property type="term" value="F:4 iron, 4 sulfur cluster binding"/>
    <property type="evidence" value="ECO:0007669"/>
    <property type="project" value="UniProtKB-KW"/>
</dbReference>
<evidence type="ECO:0000259" key="23">
    <source>
        <dbReference type="Pfam" id="PF14260"/>
    </source>
</evidence>
<dbReference type="InterPro" id="IPR017964">
    <property type="entry name" value="DNA-dir_DNA_pol_B_CS"/>
</dbReference>
<keyword evidence="6 20" id="KW-0548">Nucleotidyltransferase</keyword>
<evidence type="ECO:0000256" key="7">
    <source>
        <dbReference type="ARBA" id="ARBA00022705"/>
    </source>
</evidence>
<dbReference type="PANTHER" id="PTHR10322">
    <property type="entry name" value="DNA POLYMERASE CATALYTIC SUBUNIT"/>
    <property type="match status" value="1"/>
</dbReference>
<dbReference type="InterPro" id="IPR006134">
    <property type="entry name" value="DNA-dir_DNA_pol_B_multi_dom"/>
</dbReference>
<evidence type="ECO:0000256" key="15">
    <source>
        <dbReference type="ARBA" id="ARBA00023004"/>
    </source>
</evidence>
<dbReference type="GO" id="GO:0003887">
    <property type="term" value="F:DNA-directed DNA polymerase activity"/>
    <property type="evidence" value="ECO:0007669"/>
    <property type="project" value="UniProtKB-KW"/>
</dbReference>
<dbReference type="InterPro" id="IPR043502">
    <property type="entry name" value="DNA/RNA_pol_sf"/>
</dbReference>
<feature type="domain" description="C4-type zinc-finger of DNA polymerase delta" evidence="23">
    <location>
        <begin position="1036"/>
        <end position="1108"/>
    </location>
</feature>
<evidence type="ECO:0000256" key="6">
    <source>
        <dbReference type="ARBA" id="ARBA00022695"/>
    </source>
</evidence>
<keyword evidence="17 20" id="KW-0238">DNA-binding</keyword>
<protein>
    <recommendedName>
        <fullName evidence="20">DNA polymerase</fullName>
        <ecNumber evidence="20">2.7.7.7</ecNumber>
    </recommendedName>
</protein>
<evidence type="ECO:0000256" key="10">
    <source>
        <dbReference type="ARBA" id="ARBA00022771"/>
    </source>
</evidence>
<dbReference type="InterPro" id="IPR025687">
    <property type="entry name" value="Znf-C4pol"/>
</dbReference>
<evidence type="ECO:0000259" key="21">
    <source>
        <dbReference type="Pfam" id="PF00136"/>
    </source>
</evidence>
<dbReference type="Gene3D" id="3.30.342.10">
    <property type="entry name" value="DNA Polymerase, chain B, domain 1"/>
    <property type="match status" value="1"/>
</dbReference>
<evidence type="ECO:0000256" key="9">
    <source>
        <dbReference type="ARBA" id="ARBA00022723"/>
    </source>
</evidence>
<dbReference type="InterPro" id="IPR050240">
    <property type="entry name" value="DNA_pol_type-B"/>
</dbReference>
<dbReference type="GO" id="GO:0000166">
    <property type="term" value="F:nucleotide binding"/>
    <property type="evidence" value="ECO:0007669"/>
    <property type="project" value="InterPro"/>
</dbReference>
<dbReference type="InterPro" id="IPR006172">
    <property type="entry name" value="DNA-dir_DNA_pol_B"/>
</dbReference>
<sequence>MAPVKRILEQDSFQENGIISGKRLRGGNAPPDEEDYYLDVEDEMLDMEPTEEEVEGESEDQTVFSDITPEMRQRWLRPASKVTDNSNDVNLQCFDMDMISGQPLSQNPNETKSRVVGSNNGQVPVIRAYGVSEHGNSVAVFIHGFTPYAYLALPNNATFDNTEENLTKIRLHLNKKLEAEARGPSLAEYCRAVSYVTSHKSIMGYDSPHKSFFKVTVAMPTLVPVLKRIMEPGMIQLSGVNVQGDNVYHPFECNVPFVLRYMIDNDISGAGWLTLPQKTYQVRKEVDKKTFCQVEIDITYNDIISRKPEGEWSKMAPIRVLSLDIECQGRKGHFPEAEMDPVIQIANAVSVYGDKKPIVQNVFTLKGCLPIVGAQVISSDKETEMLMKWRKFLEACDPDVITGYNVQNFDIPYLLDRAETLSKGSSHIKGFAQWGRIRNSKAKMKDTTFQSAAFGKRNNIETTIEGRVIFDMLPYMQRNHKLSSYTLNSVCAEFLGQQKEDVHHSIISDLQNGSDEDRHRLAVYCLKDALLPQRLMDKLSVVVNYVEMARVTGVPMSFLISRGQQIKVFSMILRKCRNEKLLVPTLKKAGFNSDEVAYEGATVLDPIKSYYQVPIATLDFASLYPSIMQAYNLCYSTLVDPRDVNGLDPKTYKKSENGHVFVTSETKKGILPTILAELLAARKQAKKDMKNAPSEFERAVQNGRQLALKVSANSVYGFTGATVGQLPCVPIASSTTSYGRFLLERTKEYVEENYTIANGYQHDAQVVYGDTDSVMVKFGSKTVQETFPLAIEAAEKCSKIFPDPILLEFEKVYFPYLLMNKKRYAGLMWTQEDKYDKMDTKGLETVRRDNCALVRDVIQTSLNKILINQDVNGAINYVKSQISDLLQNKMDISQLVITKSLNKGAEYALGLGGKKEDYKNKQAHVELAARMHKRDAGSAPQMGDRVPYVIITGAKGAKTFEKGEDPIYVLENNLAIDSKWYLSNQLAKPLERIFEPIIDNVQKSLLEGEHTRKIFIPTPSARKGSLMMFAVKKANCMGCKANIDPNSGPLCKHCQPKQAAIYLDKLSELTDAELRYAKLWAKAQELHGTVHSEIMCTGDGCACQFYKRKKAQADIKRCIEIVDKFGR</sequence>